<dbReference type="AlphaFoldDB" id="A0AAD5QQ17"/>
<dbReference type="EMBL" id="JAHQIW010003141">
    <property type="protein sequence ID" value="KAJ1357459.1"/>
    <property type="molecule type" value="Genomic_DNA"/>
</dbReference>
<accession>A0AAD5QQ17</accession>
<name>A0AAD5QQ17_PARTN</name>
<sequence length="78" mass="9027">MQKTHKLLKKSDGYRQLTRCVLQYASTKHSSSGQMTSMTLMDSKFNEEMELRPRTQDASKKLKQLETTATHLAQNCYN</sequence>
<reference evidence="1" key="1">
    <citation type="submission" date="2021-06" db="EMBL/GenBank/DDBJ databases">
        <title>Parelaphostrongylus tenuis whole genome reference sequence.</title>
        <authorList>
            <person name="Garwood T.J."/>
            <person name="Larsen P.A."/>
            <person name="Fountain-Jones N.M."/>
            <person name="Garbe J.R."/>
            <person name="Macchietto M.G."/>
            <person name="Kania S.A."/>
            <person name="Gerhold R.W."/>
            <person name="Richards J.E."/>
            <person name="Wolf T.M."/>
        </authorList>
    </citation>
    <scope>NUCLEOTIDE SEQUENCE</scope>
    <source>
        <strain evidence="1">MNPRO001-30</strain>
        <tissue evidence="1">Meninges</tissue>
    </source>
</reference>
<dbReference type="Proteomes" id="UP001196413">
    <property type="component" value="Unassembled WGS sequence"/>
</dbReference>
<proteinExistence type="predicted"/>
<protein>
    <submittedName>
        <fullName evidence="1">Uncharacterized protein</fullName>
    </submittedName>
</protein>
<comment type="caution">
    <text evidence="1">The sequence shown here is derived from an EMBL/GenBank/DDBJ whole genome shotgun (WGS) entry which is preliminary data.</text>
</comment>
<evidence type="ECO:0000313" key="2">
    <source>
        <dbReference type="Proteomes" id="UP001196413"/>
    </source>
</evidence>
<keyword evidence="2" id="KW-1185">Reference proteome</keyword>
<organism evidence="1 2">
    <name type="scientific">Parelaphostrongylus tenuis</name>
    <name type="common">Meningeal worm</name>
    <dbReference type="NCBI Taxonomy" id="148309"/>
    <lineage>
        <taxon>Eukaryota</taxon>
        <taxon>Metazoa</taxon>
        <taxon>Ecdysozoa</taxon>
        <taxon>Nematoda</taxon>
        <taxon>Chromadorea</taxon>
        <taxon>Rhabditida</taxon>
        <taxon>Rhabditina</taxon>
        <taxon>Rhabditomorpha</taxon>
        <taxon>Strongyloidea</taxon>
        <taxon>Metastrongylidae</taxon>
        <taxon>Parelaphostrongylus</taxon>
    </lineage>
</organism>
<gene>
    <name evidence="1" type="ORF">KIN20_015616</name>
</gene>
<evidence type="ECO:0000313" key="1">
    <source>
        <dbReference type="EMBL" id="KAJ1357459.1"/>
    </source>
</evidence>